<dbReference type="EMBL" id="CP081958">
    <property type="protein sequence ID" value="QZP37101.1"/>
    <property type="molecule type" value="Genomic_DNA"/>
</dbReference>
<sequence>MMRLGSDESGCLHCGAHVTDRFAAVFGDGNNDVHRCPACDSMPRISRGSAAGKVVDTHVDPDDDPAFNQGARVGAARTDGGDGR</sequence>
<dbReference type="KEGG" id="hmp:K6T50_12485"/>
<dbReference type="Proteomes" id="UP000826254">
    <property type="component" value="Chromosome"/>
</dbReference>
<accession>A0A8T8WBA3</accession>
<name>A0A8T8WBA3_9EURY</name>
<reference evidence="2 3" key="1">
    <citation type="journal article" date="2021" name="Int. J. Syst. Evol. Microbiol.">
        <title>Halobaculum halophilum sp. nov. and Halobaculum salinum sp. nov., isolated from salt lake and saline soil.</title>
        <authorList>
            <person name="Cui H.L."/>
            <person name="Shi X.W."/>
            <person name="Yin X.M."/>
            <person name="Yang X.Y."/>
            <person name="Hou J."/>
            <person name="Zhu L."/>
        </authorList>
    </citation>
    <scope>NUCLEOTIDE SEQUENCE [LARGE SCALE GENOMIC DNA]</scope>
    <source>
        <strain evidence="2 3">NBRC 109044</strain>
    </source>
</reference>
<dbReference type="Pfam" id="PF24444">
    <property type="entry name" value="DUF7563"/>
    <property type="match status" value="1"/>
</dbReference>
<protein>
    <recommendedName>
        <fullName evidence="4">Small CPxCG-related zinc finger protein</fullName>
    </recommendedName>
</protein>
<evidence type="ECO:0000256" key="1">
    <source>
        <dbReference type="SAM" id="MobiDB-lite"/>
    </source>
</evidence>
<proteinExistence type="predicted"/>
<dbReference type="GeneID" id="67178973"/>
<evidence type="ECO:0000313" key="2">
    <source>
        <dbReference type="EMBL" id="QZP37101.1"/>
    </source>
</evidence>
<evidence type="ECO:0008006" key="4">
    <source>
        <dbReference type="Google" id="ProtNLM"/>
    </source>
</evidence>
<dbReference type="RefSeq" id="WP_222606916.1">
    <property type="nucleotide sequence ID" value="NZ_CP081958.1"/>
</dbReference>
<dbReference type="InterPro" id="IPR055985">
    <property type="entry name" value="DUF7563"/>
</dbReference>
<organism evidence="2 3">
    <name type="scientific">Halobaculum magnesiiphilum</name>
    <dbReference type="NCBI Taxonomy" id="1017351"/>
    <lineage>
        <taxon>Archaea</taxon>
        <taxon>Methanobacteriati</taxon>
        <taxon>Methanobacteriota</taxon>
        <taxon>Stenosarchaea group</taxon>
        <taxon>Halobacteria</taxon>
        <taxon>Halobacteriales</taxon>
        <taxon>Haloferacaceae</taxon>
        <taxon>Halobaculum</taxon>
    </lineage>
</organism>
<keyword evidence="3" id="KW-1185">Reference proteome</keyword>
<dbReference type="AlphaFoldDB" id="A0A8T8WBA3"/>
<feature type="region of interest" description="Disordered" evidence="1">
    <location>
        <begin position="60"/>
        <end position="84"/>
    </location>
</feature>
<evidence type="ECO:0000313" key="3">
    <source>
        <dbReference type="Proteomes" id="UP000826254"/>
    </source>
</evidence>
<gene>
    <name evidence="2" type="ORF">K6T50_12485</name>
</gene>